<keyword evidence="2" id="KW-0732">Signal</keyword>
<reference evidence="4 5" key="1">
    <citation type="submission" date="2018-04" db="EMBL/GenBank/DDBJ databases">
        <title>Massilia violaceinigra sp. nov., a novel purple-pigmented bacterium isolated from Tianshan glacier, Xinjiang, China.</title>
        <authorList>
            <person name="Wang H."/>
        </authorList>
    </citation>
    <scope>NUCLEOTIDE SEQUENCE [LARGE SCALE GENOMIC DNA]</scope>
    <source>
        <strain evidence="4 5">B448-2</strain>
    </source>
</reference>
<evidence type="ECO:0000256" key="1">
    <source>
        <dbReference type="PROSITE-ProRule" id="PRU00339"/>
    </source>
</evidence>
<comment type="caution">
    <text evidence="4">The sequence shown here is derived from an EMBL/GenBank/DDBJ whole genome shotgun (WGS) entry which is preliminary data.</text>
</comment>
<gene>
    <name evidence="4" type="ORF">C7C56_027260</name>
</gene>
<feature type="chain" id="PRO_5015775118" evidence="2">
    <location>
        <begin position="22"/>
        <end position="214"/>
    </location>
</feature>
<dbReference type="Pfam" id="PF13511">
    <property type="entry name" value="DUF4124"/>
    <property type="match status" value="1"/>
</dbReference>
<keyword evidence="1" id="KW-0802">TPR repeat</keyword>
<dbReference type="Proteomes" id="UP000241421">
    <property type="component" value="Unassembled WGS sequence"/>
</dbReference>
<dbReference type="EMBL" id="PXWF02000342">
    <property type="protein sequence ID" value="PWF39132.1"/>
    <property type="molecule type" value="Genomic_DNA"/>
</dbReference>
<dbReference type="Pfam" id="PF13424">
    <property type="entry name" value="TPR_12"/>
    <property type="match status" value="1"/>
</dbReference>
<name>A0A2U2H966_9BURK</name>
<evidence type="ECO:0000313" key="4">
    <source>
        <dbReference type="EMBL" id="PWF39132.1"/>
    </source>
</evidence>
<protein>
    <submittedName>
        <fullName evidence="4">DUF4124 domain-containing protein</fullName>
    </submittedName>
</protein>
<organism evidence="4 5">
    <name type="scientific">Massilia glaciei</name>
    <dbReference type="NCBI Taxonomy" id="1524097"/>
    <lineage>
        <taxon>Bacteria</taxon>
        <taxon>Pseudomonadati</taxon>
        <taxon>Pseudomonadota</taxon>
        <taxon>Betaproteobacteria</taxon>
        <taxon>Burkholderiales</taxon>
        <taxon>Oxalobacteraceae</taxon>
        <taxon>Telluria group</taxon>
        <taxon>Massilia</taxon>
    </lineage>
</organism>
<evidence type="ECO:0000313" key="5">
    <source>
        <dbReference type="Proteomes" id="UP000241421"/>
    </source>
</evidence>
<feature type="signal peptide" evidence="2">
    <location>
        <begin position="1"/>
        <end position="21"/>
    </location>
</feature>
<evidence type="ECO:0000256" key="2">
    <source>
        <dbReference type="SAM" id="SignalP"/>
    </source>
</evidence>
<evidence type="ECO:0000259" key="3">
    <source>
        <dbReference type="Pfam" id="PF13511"/>
    </source>
</evidence>
<feature type="domain" description="DUF4124" evidence="3">
    <location>
        <begin position="12"/>
        <end position="59"/>
    </location>
</feature>
<dbReference type="InterPro" id="IPR025392">
    <property type="entry name" value="DUF4124"/>
</dbReference>
<accession>A0A2U2H966</accession>
<dbReference type="PROSITE" id="PS50005">
    <property type="entry name" value="TPR"/>
    <property type="match status" value="1"/>
</dbReference>
<dbReference type="SUPFAM" id="SSF48452">
    <property type="entry name" value="TPR-like"/>
    <property type="match status" value="1"/>
</dbReference>
<dbReference type="Gene3D" id="1.25.40.10">
    <property type="entry name" value="Tetratricopeptide repeat domain"/>
    <property type="match status" value="1"/>
</dbReference>
<dbReference type="InterPro" id="IPR011990">
    <property type="entry name" value="TPR-like_helical_dom_sf"/>
</dbReference>
<dbReference type="AlphaFoldDB" id="A0A2U2H966"/>
<keyword evidence="5" id="KW-1185">Reference proteome</keyword>
<feature type="repeat" description="TPR" evidence="1">
    <location>
        <begin position="127"/>
        <end position="160"/>
    </location>
</feature>
<sequence>MSRHLLLFFVAALTFTSGVSAQRMYKSVGPDGKVTFSDIPPIETASKITVIRKGSKPQPEKKFADETENSTVDLYAADAAGQNQRWIDLRSRSTSMFARGDYDGVIRVEKAAMEIARKNSPSDPRIVASMHALGSAHQALGNYAQSIALFERAISMSKGGPPYARADELYRELVAAHLTVAKLRIESESAAYSAAARERVENENAYAEGTKKRP</sequence>
<dbReference type="RefSeq" id="WP_106760472.1">
    <property type="nucleotide sequence ID" value="NZ_PXWF02000342.1"/>
</dbReference>
<proteinExistence type="predicted"/>
<dbReference type="InterPro" id="IPR019734">
    <property type="entry name" value="TPR_rpt"/>
</dbReference>
<dbReference type="OrthoDB" id="8794394at2"/>